<evidence type="ECO:0000259" key="9">
    <source>
        <dbReference type="PROSITE" id="PS51379"/>
    </source>
</evidence>
<keyword evidence="3" id="KW-0819">tRNA processing</keyword>
<dbReference type="InterPro" id="IPR013542">
    <property type="entry name" value="QueG_DUF1730"/>
</dbReference>
<proteinExistence type="predicted"/>
<keyword evidence="8" id="KW-0411">Iron-sulfur</keyword>
<keyword evidence="4" id="KW-0479">Metal-binding</keyword>
<dbReference type="PROSITE" id="PS51379">
    <property type="entry name" value="4FE4S_FER_2"/>
    <property type="match status" value="1"/>
</dbReference>
<keyword evidence="11" id="KW-1185">Reference proteome</keyword>
<evidence type="ECO:0000256" key="4">
    <source>
        <dbReference type="ARBA" id="ARBA00022723"/>
    </source>
</evidence>
<evidence type="ECO:0000256" key="6">
    <source>
        <dbReference type="ARBA" id="ARBA00023002"/>
    </source>
</evidence>
<organism evidence="10 11">
    <name type="scientific">Cytobacillus purgationiresistens</name>
    <dbReference type="NCBI Taxonomy" id="863449"/>
    <lineage>
        <taxon>Bacteria</taxon>
        <taxon>Bacillati</taxon>
        <taxon>Bacillota</taxon>
        <taxon>Bacilli</taxon>
        <taxon>Bacillales</taxon>
        <taxon>Bacillaceae</taxon>
        <taxon>Cytobacillus</taxon>
    </lineage>
</organism>
<evidence type="ECO:0000256" key="8">
    <source>
        <dbReference type="ARBA" id="ARBA00023014"/>
    </source>
</evidence>
<sequence length="377" mass="42210">MNIAELKEDLISYSKTIGIDKIGFTTASTFDGLRNRLVKQQELNYQSGFEEPDIEKRVNPSLLLDRPQSIISIALAYPTKMSKRVTSKKGERRGIFCRASWGEDYHYVLKDRLNKLEAYLQEKVPDVQLKSMVDTGELSDRAVAERAGIGWSGKNCSIITPEFGSYVYLGETITNIPFETDEPMEDRCGSCNKCIDACPTGALVQGGQLDAKRCIAFLTQTKGFLAEEFRVELGNRIYGCDTCQTVCPENKGKDFHFHKEMEPEPEVVKPLLKPILHLSNREFKDKFGSLSGSWRGKKPIQRNAIIALAHFKDETAIEDLTILLTSDPRPVIRGTAAWSLGKIGGDGAKTALQHAIDMEQDEEVRVEITKGLQLIEE</sequence>
<dbReference type="PANTHER" id="PTHR30002">
    <property type="entry name" value="EPOXYQUEUOSINE REDUCTASE"/>
    <property type="match status" value="1"/>
</dbReference>
<evidence type="ECO:0000313" key="10">
    <source>
        <dbReference type="EMBL" id="MDQ0273767.1"/>
    </source>
</evidence>
<evidence type="ECO:0000313" key="11">
    <source>
        <dbReference type="Proteomes" id="UP001238088"/>
    </source>
</evidence>
<dbReference type="SMART" id="SM00567">
    <property type="entry name" value="EZ_HEAT"/>
    <property type="match status" value="2"/>
</dbReference>
<name>A0ABU0AR89_9BACI</name>
<dbReference type="Pfam" id="PF13646">
    <property type="entry name" value="HEAT_2"/>
    <property type="match status" value="1"/>
</dbReference>
<keyword evidence="6 10" id="KW-0560">Oxidoreductase</keyword>
<feature type="domain" description="4Fe-4S ferredoxin-type" evidence="9">
    <location>
        <begin position="176"/>
        <end position="208"/>
    </location>
</feature>
<evidence type="ECO:0000256" key="2">
    <source>
        <dbReference type="ARBA" id="ARBA00022490"/>
    </source>
</evidence>
<dbReference type="InterPro" id="IPR004155">
    <property type="entry name" value="PBS_lyase_HEAT"/>
</dbReference>
<evidence type="ECO:0000256" key="7">
    <source>
        <dbReference type="ARBA" id="ARBA00023004"/>
    </source>
</evidence>
<keyword evidence="1" id="KW-0004">4Fe-4S</keyword>
<dbReference type="EMBL" id="JAUSUB010000049">
    <property type="protein sequence ID" value="MDQ0273767.1"/>
    <property type="molecule type" value="Genomic_DNA"/>
</dbReference>
<dbReference type="Gene3D" id="1.25.10.10">
    <property type="entry name" value="Leucine-rich Repeat Variant"/>
    <property type="match status" value="1"/>
</dbReference>
<dbReference type="SUPFAM" id="SSF48371">
    <property type="entry name" value="ARM repeat"/>
    <property type="match status" value="1"/>
</dbReference>
<keyword evidence="7" id="KW-0408">Iron</keyword>
<dbReference type="InterPro" id="IPR011989">
    <property type="entry name" value="ARM-like"/>
</dbReference>
<protein>
    <submittedName>
        <fullName evidence="10">Epoxyqueuosine reductase</fullName>
        <ecNumber evidence="10">1.17.99.6</ecNumber>
    </submittedName>
</protein>
<evidence type="ECO:0000256" key="5">
    <source>
        <dbReference type="ARBA" id="ARBA00022785"/>
    </source>
</evidence>
<keyword evidence="2" id="KW-0963">Cytoplasm</keyword>
<dbReference type="GO" id="GO:0052693">
    <property type="term" value="F:epoxyqueuosine reductase activity"/>
    <property type="evidence" value="ECO:0007669"/>
    <property type="project" value="UniProtKB-EC"/>
</dbReference>
<dbReference type="InterPro" id="IPR004453">
    <property type="entry name" value="QueG"/>
</dbReference>
<evidence type="ECO:0000256" key="3">
    <source>
        <dbReference type="ARBA" id="ARBA00022694"/>
    </source>
</evidence>
<dbReference type="EC" id="1.17.99.6" evidence="10"/>
<dbReference type="SUPFAM" id="SSF54862">
    <property type="entry name" value="4Fe-4S ferredoxins"/>
    <property type="match status" value="1"/>
</dbReference>
<reference evidence="10 11" key="1">
    <citation type="submission" date="2023-07" db="EMBL/GenBank/DDBJ databases">
        <title>Genomic Encyclopedia of Type Strains, Phase IV (KMG-IV): sequencing the most valuable type-strain genomes for metagenomic binning, comparative biology and taxonomic classification.</title>
        <authorList>
            <person name="Goeker M."/>
        </authorList>
    </citation>
    <scope>NUCLEOTIDE SEQUENCE [LARGE SCALE GENOMIC DNA]</scope>
    <source>
        <strain evidence="10 11">DSM 23494</strain>
    </source>
</reference>
<dbReference type="PANTHER" id="PTHR30002:SF4">
    <property type="entry name" value="EPOXYQUEUOSINE REDUCTASE"/>
    <property type="match status" value="1"/>
</dbReference>
<dbReference type="Gene3D" id="3.30.70.20">
    <property type="match status" value="1"/>
</dbReference>
<comment type="caution">
    <text evidence="10">The sequence shown here is derived from an EMBL/GenBank/DDBJ whole genome shotgun (WGS) entry which is preliminary data.</text>
</comment>
<dbReference type="RefSeq" id="WP_307480323.1">
    <property type="nucleotide sequence ID" value="NZ_JAUSUB010000049.1"/>
</dbReference>
<keyword evidence="5" id="KW-0671">Queuosine biosynthesis</keyword>
<evidence type="ECO:0000256" key="1">
    <source>
        <dbReference type="ARBA" id="ARBA00022485"/>
    </source>
</evidence>
<dbReference type="InterPro" id="IPR017900">
    <property type="entry name" value="4Fe4S_Fe_S_CS"/>
</dbReference>
<dbReference type="Pfam" id="PF13484">
    <property type="entry name" value="Fer4_16"/>
    <property type="match status" value="1"/>
</dbReference>
<dbReference type="InterPro" id="IPR017896">
    <property type="entry name" value="4Fe4S_Fe-S-bd"/>
</dbReference>
<dbReference type="Pfam" id="PF08331">
    <property type="entry name" value="QueG_DUF1730"/>
    <property type="match status" value="1"/>
</dbReference>
<dbReference type="NCBIfam" id="TIGR00276">
    <property type="entry name" value="tRNA epoxyqueuosine(34) reductase QueG"/>
    <property type="match status" value="1"/>
</dbReference>
<dbReference type="Proteomes" id="UP001238088">
    <property type="component" value="Unassembled WGS sequence"/>
</dbReference>
<gene>
    <name evidence="10" type="ORF">J2S17_005699</name>
</gene>
<accession>A0ABU0AR89</accession>
<dbReference type="InterPro" id="IPR016024">
    <property type="entry name" value="ARM-type_fold"/>
</dbReference>
<dbReference type="PROSITE" id="PS00198">
    <property type="entry name" value="4FE4S_FER_1"/>
    <property type="match status" value="1"/>
</dbReference>